<dbReference type="InterPro" id="IPR046450">
    <property type="entry name" value="PA_dom_sf"/>
</dbReference>
<proteinExistence type="predicted"/>
<dbReference type="SUPFAM" id="SSF52025">
    <property type="entry name" value="PA domain"/>
    <property type="match status" value="1"/>
</dbReference>
<dbReference type="CDD" id="cd02124">
    <property type="entry name" value="PA_PoS1_like"/>
    <property type="match status" value="1"/>
</dbReference>
<sequence>MNPTKILYSIYAYSFVQLVSRSVISSRLTSTLPLWAVNFDTSDPANGCDVFPETTPDLSGHIVLIRRGTCTFTQKSTNAAAKGAKYIIFYSDIIGTIPITAVVPGIEGMAMVTAGQGAEWISKLEEGTNILVHMVKPNDLPSIG</sequence>
<evidence type="ECO:0000259" key="1">
    <source>
        <dbReference type="Pfam" id="PF02225"/>
    </source>
</evidence>
<dbReference type="Gene3D" id="3.50.30.30">
    <property type="match status" value="1"/>
</dbReference>
<comment type="caution">
    <text evidence="2">The sequence shown here is derived from an EMBL/GenBank/DDBJ whole genome shotgun (WGS) entry which is preliminary data.</text>
</comment>
<organism evidence="2 3">
    <name type="scientific">Colletotrichum limetticola</name>
    <dbReference type="NCBI Taxonomy" id="1209924"/>
    <lineage>
        <taxon>Eukaryota</taxon>
        <taxon>Fungi</taxon>
        <taxon>Dikarya</taxon>
        <taxon>Ascomycota</taxon>
        <taxon>Pezizomycotina</taxon>
        <taxon>Sordariomycetes</taxon>
        <taxon>Hypocreomycetidae</taxon>
        <taxon>Glomerellales</taxon>
        <taxon>Glomerellaceae</taxon>
        <taxon>Colletotrichum</taxon>
        <taxon>Colletotrichum acutatum species complex</taxon>
    </lineage>
</organism>
<evidence type="ECO:0000313" key="3">
    <source>
        <dbReference type="Proteomes" id="UP001169217"/>
    </source>
</evidence>
<reference evidence="2" key="1">
    <citation type="submission" date="2023-04" db="EMBL/GenBank/DDBJ databases">
        <title>Colletotrichum limetticola genome sequence.</title>
        <authorList>
            <person name="Baroncelli R."/>
        </authorList>
    </citation>
    <scope>NUCLEOTIDE SEQUENCE</scope>
    <source>
        <strain evidence="2">KLA-Anderson</strain>
    </source>
</reference>
<accession>A0ABQ9PCM1</accession>
<dbReference type="Proteomes" id="UP001169217">
    <property type="component" value="Unassembled WGS sequence"/>
</dbReference>
<gene>
    <name evidence="2" type="ORF">CLIM01_13772</name>
</gene>
<evidence type="ECO:0000313" key="2">
    <source>
        <dbReference type="EMBL" id="KAK0368877.1"/>
    </source>
</evidence>
<name>A0ABQ9PCM1_9PEZI</name>
<feature type="domain" description="PA" evidence="1">
    <location>
        <begin position="36"/>
        <end position="95"/>
    </location>
</feature>
<dbReference type="Pfam" id="PF02225">
    <property type="entry name" value="PA"/>
    <property type="match status" value="1"/>
</dbReference>
<keyword evidence="3" id="KW-1185">Reference proteome</keyword>
<protein>
    <submittedName>
        <fullName evidence="2">Serine endopeptidase</fullName>
    </submittedName>
</protein>
<dbReference type="EMBL" id="JARUPT010000750">
    <property type="protein sequence ID" value="KAK0368877.1"/>
    <property type="molecule type" value="Genomic_DNA"/>
</dbReference>
<dbReference type="InterPro" id="IPR003137">
    <property type="entry name" value="PA_domain"/>
</dbReference>